<protein>
    <recommendedName>
        <fullName evidence="5">Indole-3-glycerol phosphate synthase</fullName>
        <ecNumber evidence="4">4.1.1.48</ecNumber>
    </recommendedName>
</protein>
<evidence type="ECO:0000313" key="12">
    <source>
        <dbReference type="EMBL" id="SEK24949.1"/>
    </source>
</evidence>
<evidence type="ECO:0000256" key="3">
    <source>
        <dbReference type="ARBA" id="ARBA00008737"/>
    </source>
</evidence>
<comment type="catalytic activity">
    <reaction evidence="1">
        <text>1-(2-carboxyphenylamino)-1-deoxy-D-ribulose 5-phosphate + H(+) = (1S,2R)-1-C-(indol-3-yl)glycerol 3-phosphate + CO2 + H2O</text>
        <dbReference type="Rhea" id="RHEA:23476"/>
        <dbReference type="ChEBI" id="CHEBI:15377"/>
        <dbReference type="ChEBI" id="CHEBI:15378"/>
        <dbReference type="ChEBI" id="CHEBI:16526"/>
        <dbReference type="ChEBI" id="CHEBI:58613"/>
        <dbReference type="ChEBI" id="CHEBI:58866"/>
        <dbReference type="EC" id="4.1.1.48"/>
    </reaction>
</comment>
<dbReference type="InterPro" id="IPR013785">
    <property type="entry name" value="Aldolase_TIM"/>
</dbReference>
<feature type="domain" description="Indole-3-glycerol phosphate synthase" evidence="11">
    <location>
        <begin position="4"/>
        <end position="255"/>
    </location>
</feature>
<dbReference type="CDD" id="cd00331">
    <property type="entry name" value="IGPS"/>
    <property type="match status" value="1"/>
</dbReference>
<dbReference type="Proteomes" id="UP000199506">
    <property type="component" value="Unassembled WGS sequence"/>
</dbReference>
<organism evidence="12 13">
    <name type="scientific">Methanobrevibacter gottschalkii</name>
    <dbReference type="NCBI Taxonomy" id="190974"/>
    <lineage>
        <taxon>Archaea</taxon>
        <taxon>Methanobacteriati</taxon>
        <taxon>Methanobacteriota</taxon>
        <taxon>Methanomada group</taxon>
        <taxon>Methanobacteria</taxon>
        <taxon>Methanobacteriales</taxon>
        <taxon>Methanobacteriaceae</taxon>
        <taxon>Methanobrevibacter</taxon>
    </lineage>
</organism>
<evidence type="ECO:0000256" key="5">
    <source>
        <dbReference type="ARBA" id="ARBA00018080"/>
    </source>
</evidence>
<dbReference type="UniPathway" id="UPA00035">
    <property type="reaction ID" value="UER00043"/>
</dbReference>
<dbReference type="PROSITE" id="PS00614">
    <property type="entry name" value="IGPS"/>
    <property type="match status" value="1"/>
</dbReference>
<keyword evidence="7" id="KW-0210">Decarboxylase</keyword>
<name>A0A1H7FG72_9EURY</name>
<evidence type="ECO:0000256" key="7">
    <source>
        <dbReference type="ARBA" id="ARBA00022793"/>
    </source>
</evidence>
<dbReference type="GO" id="GO:0000162">
    <property type="term" value="P:L-tryptophan biosynthetic process"/>
    <property type="evidence" value="ECO:0007669"/>
    <property type="project" value="UniProtKB-UniPathway"/>
</dbReference>
<dbReference type="GO" id="GO:0004425">
    <property type="term" value="F:indole-3-glycerol-phosphate synthase activity"/>
    <property type="evidence" value="ECO:0007669"/>
    <property type="project" value="UniProtKB-EC"/>
</dbReference>
<keyword evidence="8" id="KW-0822">Tryptophan biosynthesis</keyword>
<dbReference type="PANTHER" id="PTHR22854">
    <property type="entry name" value="TRYPTOPHAN BIOSYNTHESIS PROTEIN"/>
    <property type="match status" value="1"/>
</dbReference>
<dbReference type="OrthoDB" id="15223at2157"/>
<comment type="similarity">
    <text evidence="3">Belongs to the TrpC family.</text>
</comment>
<dbReference type="Gene3D" id="3.20.20.70">
    <property type="entry name" value="Aldolase class I"/>
    <property type="match status" value="1"/>
</dbReference>
<comment type="pathway">
    <text evidence="2">Amino-acid biosynthesis; L-tryptophan biosynthesis; L-tryptophan from chorismate: step 4/5.</text>
</comment>
<dbReference type="EMBL" id="FOAK01000001">
    <property type="protein sequence ID" value="SEK24949.1"/>
    <property type="molecule type" value="Genomic_DNA"/>
</dbReference>
<dbReference type="PANTHER" id="PTHR22854:SF2">
    <property type="entry name" value="INDOLE-3-GLYCEROL-PHOSPHATE SYNTHASE"/>
    <property type="match status" value="1"/>
</dbReference>
<dbReference type="SUPFAM" id="SSF51366">
    <property type="entry name" value="Ribulose-phoshate binding barrel"/>
    <property type="match status" value="1"/>
</dbReference>
<dbReference type="STRING" id="190974.SAMN05216439_0670"/>
<dbReference type="InterPro" id="IPR011060">
    <property type="entry name" value="RibuloseP-bd_barrel"/>
</dbReference>
<accession>A0A1H7FG72</accession>
<dbReference type="NCBIfam" id="NF001377">
    <property type="entry name" value="PRK00278.2-4"/>
    <property type="match status" value="1"/>
</dbReference>
<evidence type="ECO:0000256" key="1">
    <source>
        <dbReference type="ARBA" id="ARBA00001633"/>
    </source>
</evidence>
<evidence type="ECO:0000256" key="8">
    <source>
        <dbReference type="ARBA" id="ARBA00022822"/>
    </source>
</evidence>
<gene>
    <name evidence="12" type="ORF">SAMN05216439_0670</name>
</gene>
<dbReference type="FunFam" id="3.20.20.70:FF:000024">
    <property type="entry name" value="Indole-3-glycerol phosphate synthase"/>
    <property type="match status" value="1"/>
</dbReference>
<dbReference type="InterPro" id="IPR013798">
    <property type="entry name" value="Indole-3-glycerol_P_synth_dom"/>
</dbReference>
<dbReference type="InterPro" id="IPR001468">
    <property type="entry name" value="Indole-3-GlycerolPSynthase_CS"/>
</dbReference>
<evidence type="ECO:0000256" key="4">
    <source>
        <dbReference type="ARBA" id="ARBA00012362"/>
    </source>
</evidence>
<dbReference type="HAMAP" id="MF_00134_B">
    <property type="entry name" value="IGPS_B"/>
    <property type="match status" value="1"/>
</dbReference>
<dbReference type="Pfam" id="PF00218">
    <property type="entry name" value="IGPS"/>
    <property type="match status" value="1"/>
</dbReference>
<dbReference type="RefSeq" id="WP_091698666.1">
    <property type="nucleotide sequence ID" value="NZ_FOAK01000001.1"/>
</dbReference>
<keyword evidence="9" id="KW-0057">Aromatic amino acid biosynthesis</keyword>
<evidence type="ECO:0000256" key="9">
    <source>
        <dbReference type="ARBA" id="ARBA00023141"/>
    </source>
</evidence>
<dbReference type="InterPro" id="IPR045186">
    <property type="entry name" value="Indole-3-glycerol_P_synth"/>
</dbReference>
<dbReference type="GO" id="GO:0004640">
    <property type="term" value="F:phosphoribosylanthranilate isomerase activity"/>
    <property type="evidence" value="ECO:0007669"/>
    <property type="project" value="TreeGrafter"/>
</dbReference>
<evidence type="ECO:0000259" key="11">
    <source>
        <dbReference type="Pfam" id="PF00218"/>
    </source>
</evidence>
<evidence type="ECO:0000256" key="10">
    <source>
        <dbReference type="ARBA" id="ARBA00023239"/>
    </source>
</evidence>
<keyword evidence="10" id="KW-0456">Lyase</keyword>
<evidence type="ECO:0000256" key="6">
    <source>
        <dbReference type="ARBA" id="ARBA00022605"/>
    </source>
</evidence>
<reference evidence="12 13" key="1">
    <citation type="submission" date="2016-10" db="EMBL/GenBank/DDBJ databases">
        <authorList>
            <person name="de Groot N.N."/>
        </authorList>
    </citation>
    <scope>NUCLEOTIDE SEQUENCE [LARGE SCALE GENOMIC DNA]</scope>
    <source>
        <strain evidence="12 13">DSM 11978</strain>
    </source>
</reference>
<dbReference type="AlphaFoldDB" id="A0A1H7FG72"/>
<sequence>MLCEIVEKTKERVEQAKKSIPLDEIKKEVSSMEMTDEFPFKKALMEDGISIIAEVKKASPSKGLIAENFDHVNIAKDYEQAGASAISVLTEPFFFMGSNEYLSEISENVSIPILRKDFVVDEYMIWEAKLLGASAILLIVSILDVVQLKKYLNLAHDLGLSVIVETHDADEIRMAMIVGAEIIGVNNRNLKDFTVNIENSIDLRRCVSGDVIFVSESGIKTKDDVTKLKENDVDAVLIGETLMKSNDKRSMISELKNG</sequence>
<dbReference type="EC" id="4.1.1.48" evidence="4"/>
<keyword evidence="6" id="KW-0028">Amino-acid biosynthesis</keyword>
<proteinExistence type="inferred from homology"/>
<evidence type="ECO:0000313" key="13">
    <source>
        <dbReference type="Proteomes" id="UP000199506"/>
    </source>
</evidence>
<evidence type="ECO:0000256" key="2">
    <source>
        <dbReference type="ARBA" id="ARBA00004696"/>
    </source>
</evidence>